<dbReference type="AlphaFoldDB" id="A0A2T7UMN0"/>
<dbReference type="RefSeq" id="WP_107754665.1">
    <property type="nucleotide sequence ID" value="NZ_QBKF01000015.1"/>
</dbReference>
<organism evidence="1 2">
    <name type="scientific">Pararhodobacter aggregans</name>
    <dbReference type="NCBI Taxonomy" id="404875"/>
    <lineage>
        <taxon>Bacteria</taxon>
        <taxon>Pseudomonadati</taxon>
        <taxon>Pseudomonadota</taxon>
        <taxon>Alphaproteobacteria</taxon>
        <taxon>Rhodobacterales</taxon>
        <taxon>Paracoccaceae</taxon>
        <taxon>Pararhodobacter</taxon>
    </lineage>
</organism>
<comment type="caution">
    <text evidence="1">The sequence shown here is derived from an EMBL/GenBank/DDBJ whole genome shotgun (WGS) entry which is preliminary data.</text>
</comment>
<proteinExistence type="predicted"/>
<reference evidence="1 2" key="1">
    <citation type="journal article" date="2011" name="Syst. Appl. Microbiol.">
        <title>Defluviimonas denitrificans gen. nov., sp. nov., and Pararhodobacter aggregans gen. nov., sp. nov., non-phototrophic Rhodobacteraceae from the biofilter of a marine aquaculture.</title>
        <authorList>
            <person name="Foesel B.U."/>
            <person name="Drake H.L."/>
            <person name="Schramm A."/>
        </authorList>
    </citation>
    <scope>NUCLEOTIDE SEQUENCE [LARGE SCALE GENOMIC DNA]</scope>
    <source>
        <strain evidence="1 2">D1-19</strain>
    </source>
</reference>
<name>A0A2T7UMN0_9RHOB</name>
<evidence type="ECO:0000313" key="1">
    <source>
        <dbReference type="EMBL" id="PVE45963.1"/>
    </source>
</evidence>
<gene>
    <name evidence="1" type="ORF">DDE23_19320</name>
</gene>
<dbReference type="Proteomes" id="UP000244810">
    <property type="component" value="Unassembled WGS sequence"/>
</dbReference>
<evidence type="ECO:0000313" key="2">
    <source>
        <dbReference type="Proteomes" id="UP000244810"/>
    </source>
</evidence>
<keyword evidence="2" id="KW-1185">Reference proteome</keyword>
<dbReference type="EMBL" id="QDDR01000011">
    <property type="protein sequence ID" value="PVE45963.1"/>
    <property type="molecule type" value="Genomic_DNA"/>
</dbReference>
<accession>A0A2T7UMN0</accession>
<sequence length="80" mass="8029">MSSTSGAAGLAALSICESLLLALTDRGLLPGHEVAGVLRDAAATHENTQGAGPEAEMHRAAAALINTIIAAETSLRRPAP</sequence>
<protein>
    <submittedName>
        <fullName evidence="1">Uncharacterized protein</fullName>
    </submittedName>
</protein>
<dbReference type="OrthoDB" id="6172634at2"/>